<organism evidence="2 3">
    <name type="scientific">Leptospira licerasiae str. MMD4847</name>
    <dbReference type="NCBI Taxonomy" id="1049971"/>
    <lineage>
        <taxon>Bacteria</taxon>
        <taxon>Pseudomonadati</taxon>
        <taxon>Spirochaetota</taxon>
        <taxon>Spirochaetia</taxon>
        <taxon>Leptospirales</taxon>
        <taxon>Leptospiraceae</taxon>
        <taxon>Leptospira</taxon>
    </lineage>
</organism>
<dbReference type="EMBL" id="AHOM02000004">
    <property type="protein sequence ID" value="EJZ42545.1"/>
    <property type="molecule type" value="Genomic_DNA"/>
</dbReference>
<name>A0ABN0HAE7_9LEPT</name>
<evidence type="ECO:0000259" key="1">
    <source>
        <dbReference type="PROSITE" id="PS50943"/>
    </source>
</evidence>
<dbReference type="CDD" id="cd00093">
    <property type="entry name" value="HTH_XRE"/>
    <property type="match status" value="1"/>
</dbReference>
<feature type="domain" description="HTH cro/C1-type" evidence="1">
    <location>
        <begin position="5"/>
        <end position="59"/>
    </location>
</feature>
<evidence type="ECO:0000313" key="2">
    <source>
        <dbReference type="EMBL" id="EJZ42545.1"/>
    </source>
</evidence>
<dbReference type="RefSeq" id="WP_008589748.1">
    <property type="nucleotide sequence ID" value="NZ_AHOM02000004.1"/>
</dbReference>
<protein>
    <submittedName>
        <fullName evidence="2">Bacteriophage CI repressor protein</fullName>
    </submittedName>
</protein>
<keyword evidence="3" id="KW-1185">Reference proteome</keyword>
<dbReference type="Gene3D" id="1.10.260.40">
    <property type="entry name" value="lambda repressor-like DNA-binding domains"/>
    <property type="match status" value="1"/>
</dbReference>
<dbReference type="PROSITE" id="PS50943">
    <property type="entry name" value="HTH_CROC1"/>
    <property type="match status" value="1"/>
</dbReference>
<proteinExistence type="predicted"/>
<gene>
    <name evidence="2" type="ORF">LEP1GSC178_3589</name>
</gene>
<accession>A0ABN0HAE7</accession>
<evidence type="ECO:0000313" key="3">
    <source>
        <dbReference type="Proteomes" id="UP000018720"/>
    </source>
</evidence>
<sequence length="122" mass="14236">MGERIALLIQALGITQRKFAENIGVTPAFVNDVINRGKSFSQETIVKISFKFRVDINWLLTGEGEMFIPSAEEIYKKADETREMIGVLQKREGMKDFLRLLMNLTDDEWKRLREMARLLFHK</sequence>
<comment type="caution">
    <text evidence="2">The sequence shown here is derived from an EMBL/GenBank/DDBJ whole genome shotgun (WGS) entry which is preliminary data.</text>
</comment>
<dbReference type="SUPFAM" id="SSF47413">
    <property type="entry name" value="lambda repressor-like DNA-binding domains"/>
    <property type="match status" value="1"/>
</dbReference>
<dbReference type="SMART" id="SM00530">
    <property type="entry name" value="HTH_XRE"/>
    <property type="match status" value="1"/>
</dbReference>
<dbReference type="Pfam" id="PF01381">
    <property type="entry name" value="HTH_3"/>
    <property type="match status" value="1"/>
</dbReference>
<dbReference type="Proteomes" id="UP000018720">
    <property type="component" value="Unassembled WGS sequence"/>
</dbReference>
<reference evidence="2 3" key="1">
    <citation type="submission" date="2012-08" db="EMBL/GenBank/DDBJ databases">
        <authorList>
            <person name="Harkins D.M."/>
            <person name="Durkin A.S."/>
            <person name="Selengut J.D."/>
            <person name="Sanka R."/>
            <person name="DePew J."/>
            <person name="Purushe J."/>
            <person name="Matthias M.A."/>
            <person name="Vinetz J.M."/>
            <person name="Sutton G.G."/>
            <person name="Nelson W.C."/>
            <person name="Fouts D.E."/>
        </authorList>
    </citation>
    <scope>NUCLEOTIDE SEQUENCE [LARGE SCALE GENOMIC DNA]</scope>
    <source>
        <strain evidence="2 3">MMD4847</strain>
    </source>
</reference>
<dbReference type="InterPro" id="IPR001387">
    <property type="entry name" value="Cro/C1-type_HTH"/>
</dbReference>
<dbReference type="InterPro" id="IPR010982">
    <property type="entry name" value="Lambda_DNA-bd_dom_sf"/>
</dbReference>